<reference evidence="2 3" key="1">
    <citation type="submission" date="2017-06" db="EMBL/GenBank/DDBJ databases">
        <title>Draft Genome Sequence of Natranaerobius trueperi halophilic, alkalithermophilic bacteria from soda lakes.</title>
        <authorList>
            <person name="Zhao B."/>
        </authorList>
    </citation>
    <scope>NUCLEOTIDE SEQUENCE [LARGE SCALE GENOMIC DNA]</scope>
    <source>
        <strain evidence="2 3">DSM 18760</strain>
    </source>
</reference>
<evidence type="ECO:0000256" key="1">
    <source>
        <dbReference type="ARBA" id="ARBA00005721"/>
    </source>
</evidence>
<keyword evidence="3" id="KW-1185">Reference proteome</keyword>
<comment type="similarity">
    <text evidence="1">Belongs to the asp23 family.</text>
</comment>
<gene>
    <name evidence="2" type="ORF">CDO51_04710</name>
</gene>
<dbReference type="RefSeq" id="WP_089023153.1">
    <property type="nucleotide sequence ID" value="NZ_NIQC01000007.1"/>
</dbReference>
<evidence type="ECO:0000313" key="3">
    <source>
        <dbReference type="Proteomes" id="UP000214588"/>
    </source>
</evidence>
<dbReference type="Proteomes" id="UP000214588">
    <property type="component" value="Unassembled WGS sequence"/>
</dbReference>
<dbReference type="OrthoDB" id="9793465at2"/>
<comment type="caution">
    <text evidence="2">The sequence shown here is derived from an EMBL/GenBank/DDBJ whole genome shotgun (WGS) entry which is preliminary data.</text>
</comment>
<dbReference type="InterPro" id="IPR005531">
    <property type="entry name" value="Asp23"/>
</dbReference>
<evidence type="ECO:0000313" key="2">
    <source>
        <dbReference type="EMBL" id="OWZ84175.1"/>
    </source>
</evidence>
<sequence>MNGNVIENQYGQIHVSESVIATIAGTSAIECYGLVGMASRRLKDGINELLKKEDLSRGVQILNNEGKLSIELYIIVSYGTQISVVANNVMEKVKYTVEYFTGLEVEEVNINVQGVRVQE</sequence>
<name>A0A226BZ21_9FIRM</name>
<protein>
    <submittedName>
        <fullName evidence="2">Asp23/Gls24 family envelope stress response protein</fullName>
    </submittedName>
</protein>
<proteinExistence type="inferred from homology"/>
<dbReference type="PANTHER" id="PTHR34297">
    <property type="entry name" value="HYPOTHETICAL CYTOSOLIC PROTEIN-RELATED"/>
    <property type="match status" value="1"/>
</dbReference>
<dbReference type="AlphaFoldDB" id="A0A226BZ21"/>
<organism evidence="2 3">
    <name type="scientific">Natranaerobius trueperi</name>
    <dbReference type="NCBI Taxonomy" id="759412"/>
    <lineage>
        <taxon>Bacteria</taxon>
        <taxon>Bacillati</taxon>
        <taxon>Bacillota</taxon>
        <taxon>Clostridia</taxon>
        <taxon>Natranaerobiales</taxon>
        <taxon>Natranaerobiaceae</taxon>
        <taxon>Natranaerobius</taxon>
    </lineage>
</organism>
<accession>A0A226BZ21</accession>
<dbReference type="Pfam" id="PF03780">
    <property type="entry name" value="Asp23"/>
    <property type="match status" value="1"/>
</dbReference>
<dbReference type="PANTHER" id="PTHR34297:SF2">
    <property type="entry name" value="ASP23_GLS24 FAMILY ENVELOPE STRESS RESPONSE PROTEIN"/>
    <property type="match status" value="1"/>
</dbReference>
<dbReference type="EMBL" id="NIQC01000007">
    <property type="protein sequence ID" value="OWZ84175.1"/>
    <property type="molecule type" value="Genomic_DNA"/>
</dbReference>